<comment type="caution">
    <text evidence="1">The sequence shown here is derived from an EMBL/GenBank/DDBJ whole genome shotgun (WGS) entry which is preliminary data.</text>
</comment>
<dbReference type="Pfam" id="PF20223">
    <property type="entry name" value="DUF6582"/>
    <property type="match status" value="1"/>
</dbReference>
<name>A0ABP9WAJ3_9DEIO</name>
<proteinExistence type="predicted"/>
<evidence type="ECO:0000313" key="2">
    <source>
        <dbReference type="Proteomes" id="UP001401887"/>
    </source>
</evidence>
<reference evidence="1 2" key="1">
    <citation type="submission" date="2024-02" db="EMBL/GenBank/DDBJ databases">
        <title>Deinococcus carri NBRC 110142.</title>
        <authorList>
            <person name="Ichikawa N."/>
            <person name="Katano-Makiyama Y."/>
            <person name="Hidaka K."/>
        </authorList>
    </citation>
    <scope>NUCLEOTIDE SEQUENCE [LARGE SCALE GENOMIC DNA]</scope>
    <source>
        <strain evidence="1 2">NBRC 110142</strain>
    </source>
</reference>
<accession>A0ABP9WAJ3</accession>
<dbReference type="EMBL" id="BAABRP010000010">
    <property type="protein sequence ID" value="GAA5513775.1"/>
    <property type="molecule type" value="Genomic_DNA"/>
</dbReference>
<gene>
    <name evidence="1" type="ORF">Dcar01_02520</name>
</gene>
<dbReference type="Proteomes" id="UP001401887">
    <property type="component" value="Unassembled WGS sequence"/>
</dbReference>
<protein>
    <submittedName>
        <fullName evidence="1">Uncharacterized protein</fullName>
    </submittedName>
</protein>
<evidence type="ECO:0000313" key="1">
    <source>
        <dbReference type="EMBL" id="GAA5513775.1"/>
    </source>
</evidence>
<organism evidence="1 2">
    <name type="scientific">Deinococcus carri</name>
    <dbReference type="NCBI Taxonomy" id="1211323"/>
    <lineage>
        <taxon>Bacteria</taxon>
        <taxon>Thermotogati</taxon>
        <taxon>Deinococcota</taxon>
        <taxon>Deinococci</taxon>
        <taxon>Deinococcales</taxon>
        <taxon>Deinococcaceae</taxon>
        <taxon>Deinococcus</taxon>
    </lineage>
</organism>
<sequence length="84" mass="9558">MSELTDKQRDHLKDQQFAYIDREGGRHLPIEDETHVRNAVARFSQTHFESEGAKHQAAQKIVKAAHQYGIELSEDDEVVKASQG</sequence>
<keyword evidence="2" id="KW-1185">Reference proteome</keyword>
<dbReference type="InterPro" id="IPR046489">
    <property type="entry name" value="DUF6582"/>
</dbReference>
<dbReference type="RefSeq" id="WP_345465683.1">
    <property type="nucleotide sequence ID" value="NZ_BAABRP010000010.1"/>
</dbReference>